<reference evidence="3" key="1">
    <citation type="journal article" date="2019" name="Nat. Commun.">
        <title>The genome of broomcorn millet.</title>
        <authorList>
            <person name="Zou C."/>
            <person name="Miki D."/>
            <person name="Li D."/>
            <person name="Tang Q."/>
            <person name="Xiao L."/>
            <person name="Rajput S."/>
            <person name="Deng P."/>
            <person name="Jia W."/>
            <person name="Huang R."/>
            <person name="Zhang M."/>
            <person name="Sun Y."/>
            <person name="Hu J."/>
            <person name="Fu X."/>
            <person name="Schnable P.S."/>
            <person name="Li F."/>
            <person name="Zhang H."/>
            <person name="Feng B."/>
            <person name="Zhu X."/>
            <person name="Liu R."/>
            <person name="Schnable J.C."/>
            <person name="Zhu J.-K."/>
            <person name="Zhang H."/>
        </authorList>
    </citation>
    <scope>NUCLEOTIDE SEQUENCE [LARGE SCALE GENOMIC DNA]</scope>
</reference>
<organism evidence="2 3">
    <name type="scientific">Panicum miliaceum</name>
    <name type="common">Proso millet</name>
    <name type="synonym">Broomcorn millet</name>
    <dbReference type="NCBI Taxonomy" id="4540"/>
    <lineage>
        <taxon>Eukaryota</taxon>
        <taxon>Viridiplantae</taxon>
        <taxon>Streptophyta</taxon>
        <taxon>Embryophyta</taxon>
        <taxon>Tracheophyta</taxon>
        <taxon>Spermatophyta</taxon>
        <taxon>Magnoliopsida</taxon>
        <taxon>Liliopsida</taxon>
        <taxon>Poales</taxon>
        <taxon>Poaceae</taxon>
        <taxon>PACMAD clade</taxon>
        <taxon>Panicoideae</taxon>
        <taxon>Panicodae</taxon>
        <taxon>Paniceae</taxon>
        <taxon>Panicinae</taxon>
        <taxon>Panicum</taxon>
        <taxon>Panicum sect. Panicum</taxon>
    </lineage>
</organism>
<sequence length="304" mass="34004">MERHPDWLLLNTTAVAGRNHNATTATDRTRNGKTIEVSLSPEHPPHPSTLFVDSSDMNACMAPTIVRAVEDLLLLSVNLGSWHLALSTLDRDYFIYRAHPSRPPSLQRLPHPNTFFHDNDVGVLPRPDGQYTFAVLLPAPTISLDHYKLHMFHSQIRSWSCTTVSVEAPQQPFPVKIPRRSSQLHQHLTSTMITIGGEGGTMGWVDLWRGIVFCDVLEHMPSLRGVPFPLPLKELGYDYGKGTAFGPGWQHRGITFVRDKACCLKLVHLEIDATRLPFPFRALKQGLSLSEWMTGGSPHGATKR</sequence>
<keyword evidence="3" id="KW-1185">Reference proteome</keyword>
<dbReference type="PANTHER" id="PTHR33074">
    <property type="entry name" value="EXPRESSED PROTEIN-RELATED"/>
    <property type="match status" value="1"/>
</dbReference>
<accession>A0A3L6TAS2</accession>
<dbReference type="Pfam" id="PF07762">
    <property type="entry name" value="DUF1618"/>
    <property type="match status" value="1"/>
</dbReference>
<gene>
    <name evidence="2" type="ORF">C2845_PM03G18940</name>
</gene>
<dbReference type="EMBL" id="PQIB02000002">
    <property type="protein sequence ID" value="RLN35415.1"/>
    <property type="molecule type" value="Genomic_DNA"/>
</dbReference>
<protein>
    <recommendedName>
        <fullName evidence="1">DUF1618 domain-containing protein</fullName>
    </recommendedName>
</protein>
<evidence type="ECO:0000313" key="3">
    <source>
        <dbReference type="Proteomes" id="UP000275267"/>
    </source>
</evidence>
<dbReference type="AlphaFoldDB" id="A0A3L6TAS2"/>
<evidence type="ECO:0000259" key="1">
    <source>
        <dbReference type="Pfam" id="PF07762"/>
    </source>
</evidence>
<comment type="caution">
    <text evidence="2">The sequence shown here is derived from an EMBL/GenBank/DDBJ whole genome shotgun (WGS) entry which is preliminary data.</text>
</comment>
<evidence type="ECO:0000313" key="2">
    <source>
        <dbReference type="EMBL" id="RLN35415.1"/>
    </source>
</evidence>
<dbReference type="Proteomes" id="UP000275267">
    <property type="component" value="Unassembled WGS sequence"/>
</dbReference>
<name>A0A3L6TAS2_PANMI</name>
<dbReference type="PANTHER" id="PTHR33074:SF66">
    <property type="entry name" value="DUF1618 DOMAIN-CONTAINING PROTEIN"/>
    <property type="match status" value="1"/>
</dbReference>
<dbReference type="OrthoDB" id="661431at2759"/>
<feature type="domain" description="DUF1618" evidence="1">
    <location>
        <begin position="204"/>
        <end position="275"/>
    </location>
</feature>
<dbReference type="InterPro" id="IPR011676">
    <property type="entry name" value="DUF1618"/>
</dbReference>
<proteinExistence type="predicted"/>